<evidence type="ECO:0000256" key="2">
    <source>
        <dbReference type="ARBA" id="ARBA00022857"/>
    </source>
</evidence>
<proteinExistence type="inferred from homology"/>
<dbReference type="Pfam" id="PF00106">
    <property type="entry name" value="adh_short"/>
    <property type="match status" value="1"/>
</dbReference>
<name>A0A8H7LBL3_9ASCO</name>
<evidence type="ECO:0000313" key="4">
    <source>
        <dbReference type="EMBL" id="KAF7999172.1"/>
    </source>
</evidence>
<sequence>MARQKVALVTGASSGIGFATAIEFAKRGYKTYACARRLEPMLPLKENGVIIVTCDVTLTESVTSLRDQISSENDGFLDVLFNNAGQLCSFPALDVTDENVAQCFQVNVFAPIRLTREFAALLIKAKGTVGFTGSVAGYVPFPFSSIYSATKSAIHLYAATLRLEFQPFGVKVLNFVTGGVKTNIADTRDLPEDSWFRVPGIEEAFIERKEMAKRNNPMPVEQYALQVVNDFEHQSLGGKLNLYRGKMAFFLAHWLMWCPRFVVEWALIRKFKLTNVFTLISEKFSKEKIA</sequence>
<evidence type="ECO:0008006" key="6">
    <source>
        <dbReference type="Google" id="ProtNLM"/>
    </source>
</evidence>
<dbReference type="Gene3D" id="3.40.50.720">
    <property type="entry name" value="NAD(P)-binding Rossmann-like Domain"/>
    <property type="match status" value="1"/>
</dbReference>
<dbReference type="EMBL" id="JACBPP010000010">
    <property type="protein sequence ID" value="KAF7999172.1"/>
    <property type="molecule type" value="Genomic_DNA"/>
</dbReference>
<keyword evidence="5" id="KW-1185">Reference proteome</keyword>
<protein>
    <recommendedName>
        <fullName evidence="6">NADPH-dependent 1-acyldihydroxyacetone phosphate reductase</fullName>
    </recommendedName>
</protein>
<dbReference type="PANTHER" id="PTHR44169">
    <property type="entry name" value="NADPH-DEPENDENT 1-ACYLDIHYDROXYACETONE PHOSPHATE REDUCTASE"/>
    <property type="match status" value="1"/>
</dbReference>
<keyword evidence="3" id="KW-0560">Oxidoreductase</keyword>
<comment type="similarity">
    <text evidence="1">Belongs to the short-chain dehydrogenases/reductases (SDR) family.</text>
</comment>
<dbReference type="GO" id="GO:0004806">
    <property type="term" value="F:triacylglycerol lipase activity"/>
    <property type="evidence" value="ECO:0007669"/>
    <property type="project" value="TreeGrafter"/>
</dbReference>
<dbReference type="GO" id="GO:0006654">
    <property type="term" value="P:phosphatidic acid biosynthetic process"/>
    <property type="evidence" value="ECO:0007669"/>
    <property type="project" value="TreeGrafter"/>
</dbReference>
<comment type="caution">
    <text evidence="4">The sequence shown here is derived from an EMBL/GenBank/DDBJ whole genome shotgun (WGS) entry which is preliminary data.</text>
</comment>
<keyword evidence="2" id="KW-0521">NADP</keyword>
<dbReference type="GO" id="GO:0000140">
    <property type="term" value="F:acylglycerone-phosphate reductase (NADP+) activity"/>
    <property type="evidence" value="ECO:0007669"/>
    <property type="project" value="TreeGrafter"/>
</dbReference>
<organism evidence="4 5">
    <name type="scientific">Metschnikowia pulcherrima</name>
    <dbReference type="NCBI Taxonomy" id="27326"/>
    <lineage>
        <taxon>Eukaryota</taxon>
        <taxon>Fungi</taxon>
        <taxon>Dikarya</taxon>
        <taxon>Ascomycota</taxon>
        <taxon>Saccharomycotina</taxon>
        <taxon>Pichiomycetes</taxon>
        <taxon>Metschnikowiaceae</taxon>
        <taxon>Metschnikowia</taxon>
    </lineage>
</organism>
<gene>
    <name evidence="4" type="ORF">HF325_006704</name>
</gene>
<accession>A0A8H7LBL3</accession>
<dbReference type="PANTHER" id="PTHR44169:SF6">
    <property type="entry name" value="NADPH-DEPENDENT 1-ACYLDIHYDROXYACETONE PHOSPHATE REDUCTASE"/>
    <property type="match status" value="1"/>
</dbReference>
<reference evidence="4" key="1">
    <citation type="submission" date="2020-10" db="EMBL/GenBank/DDBJ databases">
        <title>The Whole-Genome Sequence of Metschnikowia persimmonesis, a Novel Endophytic Yeast Species Isolated from Medicinal Plant Diospyros kaki Thumb.</title>
        <authorList>
            <person name="Rahmat E."/>
            <person name="Kang Y."/>
        </authorList>
    </citation>
    <scope>NUCLEOTIDE SEQUENCE</scope>
    <source>
        <strain evidence="4">KIOM G15050</strain>
    </source>
</reference>
<dbReference type="PRINTS" id="PR00081">
    <property type="entry name" value="GDHRDH"/>
</dbReference>
<evidence type="ECO:0000313" key="5">
    <source>
        <dbReference type="Proteomes" id="UP000649328"/>
    </source>
</evidence>
<dbReference type="FunFam" id="3.40.50.720:FF:000261">
    <property type="entry name" value="NADPH-dependent 1-acyldihydroxyacetone phosphate reductase"/>
    <property type="match status" value="1"/>
</dbReference>
<evidence type="ECO:0000256" key="3">
    <source>
        <dbReference type="ARBA" id="ARBA00023002"/>
    </source>
</evidence>
<dbReference type="PROSITE" id="PS00061">
    <property type="entry name" value="ADH_SHORT"/>
    <property type="match status" value="1"/>
</dbReference>
<dbReference type="GO" id="GO:0005811">
    <property type="term" value="C:lipid droplet"/>
    <property type="evidence" value="ECO:0007669"/>
    <property type="project" value="TreeGrafter"/>
</dbReference>
<dbReference type="OrthoDB" id="2102561at2759"/>
<dbReference type="InterPro" id="IPR002347">
    <property type="entry name" value="SDR_fam"/>
</dbReference>
<dbReference type="Proteomes" id="UP000649328">
    <property type="component" value="Unassembled WGS sequence"/>
</dbReference>
<dbReference type="SUPFAM" id="SSF51735">
    <property type="entry name" value="NAD(P)-binding Rossmann-fold domains"/>
    <property type="match status" value="1"/>
</dbReference>
<dbReference type="GO" id="GO:0005783">
    <property type="term" value="C:endoplasmic reticulum"/>
    <property type="evidence" value="ECO:0007669"/>
    <property type="project" value="TreeGrafter"/>
</dbReference>
<dbReference type="InterPro" id="IPR036291">
    <property type="entry name" value="NAD(P)-bd_dom_sf"/>
</dbReference>
<dbReference type="InterPro" id="IPR020904">
    <property type="entry name" value="Sc_DH/Rdtase_CS"/>
</dbReference>
<dbReference type="CDD" id="cd05374">
    <property type="entry name" value="17beta-HSD-like_SDR_c"/>
    <property type="match status" value="1"/>
</dbReference>
<dbReference type="GO" id="GO:0019433">
    <property type="term" value="P:triglyceride catabolic process"/>
    <property type="evidence" value="ECO:0007669"/>
    <property type="project" value="TreeGrafter"/>
</dbReference>
<evidence type="ECO:0000256" key="1">
    <source>
        <dbReference type="ARBA" id="ARBA00006484"/>
    </source>
</evidence>
<dbReference type="AlphaFoldDB" id="A0A8H7LBL3"/>